<reference evidence="3" key="1">
    <citation type="submission" date="2020-01" db="EMBL/GenBank/DDBJ databases">
        <title>Sphingomonas sp. strain CSW-10.</title>
        <authorList>
            <person name="Chen W.-M."/>
        </authorList>
    </citation>
    <scope>NUCLEOTIDE SEQUENCE [LARGE SCALE GENOMIC DNA]</scope>
    <source>
        <strain evidence="3">CCP-1</strain>
    </source>
</reference>
<dbReference type="EMBL" id="JAAATW010000002">
    <property type="protein sequence ID" value="NBE08115.1"/>
    <property type="molecule type" value="Genomic_DNA"/>
</dbReference>
<dbReference type="Proteomes" id="UP001517376">
    <property type="component" value="Unassembled WGS sequence"/>
</dbReference>
<name>A0ABW9Y6C5_9RHOB</name>
<dbReference type="InterPro" id="IPR053164">
    <property type="entry name" value="IS1016-like_transposase"/>
</dbReference>
<dbReference type="PANTHER" id="PTHR47163">
    <property type="entry name" value="DDE_TNP_IS1595 DOMAIN-CONTAINING PROTEIN"/>
    <property type="match status" value="1"/>
</dbReference>
<evidence type="ECO:0000313" key="3">
    <source>
        <dbReference type="Proteomes" id="UP001517376"/>
    </source>
</evidence>
<dbReference type="RefSeq" id="WP_161767102.1">
    <property type="nucleotide sequence ID" value="NZ_JAAATW010000002.1"/>
</dbReference>
<gene>
    <name evidence="2" type="ORF">GU920_11250</name>
</gene>
<dbReference type="Pfam" id="PF12762">
    <property type="entry name" value="DDE_Tnp_IS1595"/>
    <property type="match status" value="1"/>
</dbReference>
<dbReference type="InterPro" id="IPR024442">
    <property type="entry name" value="Transposase_Zn_ribbon"/>
</dbReference>
<dbReference type="NCBIfam" id="NF033547">
    <property type="entry name" value="transpos_IS1595"/>
    <property type="match status" value="1"/>
</dbReference>
<accession>A0ABW9Y6C5</accession>
<organism evidence="2 3">
    <name type="scientific">Paragemmobacter ruber</name>
    <dbReference type="NCBI Taxonomy" id="1985673"/>
    <lineage>
        <taxon>Bacteria</taxon>
        <taxon>Pseudomonadati</taxon>
        <taxon>Pseudomonadota</taxon>
        <taxon>Alphaproteobacteria</taxon>
        <taxon>Rhodobacterales</taxon>
        <taxon>Paracoccaceae</taxon>
        <taxon>Paragemmobacter</taxon>
    </lineage>
</organism>
<proteinExistence type="predicted"/>
<dbReference type="SMART" id="SM01126">
    <property type="entry name" value="DDE_Tnp_IS1595"/>
    <property type="match status" value="1"/>
</dbReference>
<evidence type="ECO:0000259" key="1">
    <source>
        <dbReference type="SMART" id="SM01126"/>
    </source>
</evidence>
<dbReference type="Pfam" id="PF12760">
    <property type="entry name" value="Zn_ribbon_IS1595"/>
    <property type="match status" value="1"/>
</dbReference>
<comment type="caution">
    <text evidence="2">The sequence shown here is derived from an EMBL/GenBank/DDBJ whole genome shotgun (WGS) entry which is preliminary data.</text>
</comment>
<evidence type="ECO:0000313" key="2">
    <source>
        <dbReference type="EMBL" id="NBE08115.1"/>
    </source>
</evidence>
<feature type="domain" description="ISXO2-like transposase" evidence="1">
    <location>
        <begin position="127"/>
        <end position="271"/>
    </location>
</feature>
<protein>
    <submittedName>
        <fullName evidence="2">IS1595 family transposase</fullName>
    </submittedName>
</protein>
<keyword evidence="3" id="KW-1185">Reference proteome</keyword>
<dbReference type="InterPro" id="IPR024445">
    <property type="entry name" value="Tnp_ISXO2-like"/>
</dbReference>
<sequence>MSILSRPEFHNEEAAYAYVEARVWANGRVCPHCGECERTSKMGGKSTRIGTYKCYSCRKPFTVKIGTIFESSHVPMNLWLQAIYLMCASKKGISSNQLHRTLGVTLKTAWFMSHRIREAMRDDSIGTFGSGGGAVEVDETFIGREPGVEKKTAYHHKMKVVSLLDRETGRAKSIVVDALTIATIAPILSENIAREATLYTDEAKHYRKPGKMFAAHGVVEHGKDEYVRGDVHTNTIEGYFSIFKRGMKGIYQHCGKKHLHRYMAEFDFRYSNRAALDVTDAMRADIALNGIVGKRLLYRDSLGA</sequence>
<dbReference type="PANTHER" id="PTHR47163:SF2">
    <property type="entry name" value="SI:DKEY-17M8.2"/>
    <property type="match status" value="1"/>
</dbReference>